<reference evidence="2" key="5">
    <citation type="journal article" date="2001" name="Nature">
        <title>Functional annotation of a full-length mouse cDNA collection.</title>
        <authorList>
            <consortium name="The RIKEN Genome Exploration Research Group Phase II Team and the FANTOM Consortium"/>
        </authorList>
    </citation>
    <scope>NUCLEOTIDE SEQUENCE</scope>
    <source>
        <strain evidence="2">C57BL/6J</strain>
        <tissue evidence="2">Testis</tissue>
    </source>
</reference>
<dbReference type="MGI" id="MGI:1931050">
    <property type="gene designation" value="Ralgapa1"/>
</dbReference>
<evidence type="ECO:0000256" key="1">
    <source>
        <dbReference type="SAM" id="MobiDB-lite"/>
    </source>
</evidence>
<feature type="compositionally biased region" description="Basic residues" evidence="1">
    <location>
        <begin position="111"/>
        <end position="122"/>
    </location>
</feature>
<proteinExistence type="evidence at transcript level"/>
<reference evidence="2" key="7">
    <citation type="journal article" date="2005" name="Science">
        <title>The Transcriptional Landscape of the Mammalian Genome.</title>
        <authorList>
            <consortium name="The FANTOM Consortium"/>
            <consortium name="Riken Genome Exploration Research Group and Genome Science Group (Genome Network Project Core Group)"/>
        </authorList>
    </citation>
    <scope>NUCLEOTIDE SEQUENCE</scope>
    <source>
        <strain evidence="2">C57BL/6J</strain>
        <tissue evidence="2">Testis</tissue>
    </source>
</reference>
<evidence type="ECO:0000313" key="3">
    <source>
        <dbReference type="MGI" id="MGI:1931050"/>
    </source>
</evidence>
<reference evidence="2" key="8">
    <citation type="journal article" date="2005" name="Science">
        <title>Antisense Transcription in the Mammalian Transcriptome.</title>
        <authorList>
            <consortium name="RIKEN Genome Exploration Research Group and Genome Science Group (Genome Network Project Core Group) and the FANTOM Consortium"/>
        </authorList>
    </citation>
    <scope>NUCLEOTIDE SEQUENCE</scope>
    <source>
        <strain evidence="2">C57BL/6J</strain>
        <tissue evidence="2">Testis</tissue>
    </source>
</reference>
<reference evidence="2" key="2">
    <citation type="journal article" date="2000" name="Genome Res.">
        <title>Normalization and subtraction of cap-trapper-selected cDNAs to prepare full-length cDNA libraries for rapid discovery of new genes.</title>
        <authorList>
            <person name="Carninci P."/>
            <person name="Shibata Y."/>
            <person name="Hayatsu N."/>
            <person name="Sugahara Y."/>
            <person name="Shibata K."/>
            <person name="Itoh M."/>
            <person name="Konno H."/>
            <person name="Okazaki Y."/>
            <person name="Muramatsu M."/>
            <person name="Hayashizaki Y."/>
        </authorList>
    </citation>
    <scope>NUCLEOTIDE SEQUENCE</scope>
    <source>
        <strain evidence="2">C57BL/6J</strain>
        <tissue evidence="2">Testis</tissue>
    </source>
</reference>
<sequence>MTMRRCLRRVARPSWCQHLLGGLLHVPVRLLREHPAAAAAPPGRVPTTQRRRWAGKRLAAAAHAFPRVRRCRAGPAARPASRRRRRTEPAAPAPIWRIRPARCSDEETRTGRRRPGRGRNPHSRGEGALRRGATPLSLRPP</sequence>
<reference evidence="2" key="1">
    <citation type="journal article" date="1999" name="Methods Enzymol.">
        <title>High-efficiency full-length cDNA cloning.</title>
        <authorList>
            <person name="Carninci P."/>
            <person name="Hayashizaki Y."/>
        </authorList>
    </citation>
    <scope>NUCLEOTIDE SEQUENCE</scope>
    <source>
        <strain evidence="2">C57BL/6J</strain>
        <tissue evidence="2">Testis</tissue>
    </source>
</reference>
<feature type="region of interest" description="Disordered" evidence="1">
    <location>
        <begin position="65"/>
        <end position="141"/>
    </location>
</feature>
<evidence type="ECO:0000313" key="2">
    <source>
        <dbReference type="EMBL" id="BAB29681.1"/>
    </source>
</evidence>
<dbReference type="EMBL" id="AK015025">
    <property type="protein sequence ID" value="BAB29681.1"/>
    <property type="molecule type" value="mRNA"/>
</dbReference>
<accession>Q9D5Q4</accession>
<reference evidence="2" key="3">
    <citation type="journal article" date="2000" name="Genome Res.">
        <title>RIKEN integrated sequence analysis (RISA) system--384-format sequencing pipeline with 384 multicapillary sequencer.</title>
        <authorList>
            <person name="Shibata K."/>
            <person name="Itoh M."/>
            <person name="Aizawa K."/>
            <person name="Nagaoka S."/>
            <person name="Sasaki N."/>
            <person name="Carninci P."/>
            <person name="Konno H."/>
            <person name="Akiyama J."/>
            <person name="Nishi K."/>
            <person name="Kitsunai T."/>
            <person name="Tashiro H."/>
            <person name="Itoh M."/>
            <person name="Sumi N."/>
            <person name="Ishii Y."/>
            <person name="Nakamura S."/>
            <person name="Hazama M."/>
            <person name="Nishine T."/>
            <person name="Harada A."/>
            <person name="Yamamoto R."/>
            <person name="Matsumoto H."/>
            <person name="Sakaguchi S."/>
            <person name="Ikegami T."/>
            <person name="Kashiwagi K."/>
            <person name="Fujiwake S."/>
            <person name="Inoue K."/>
            <person name="Togawa Y."/>
            <person name="Izawa M."/>
            <person name="Ohara E."/>
            <person name="Watahiki M."/>
            <person name="Yoneda Y."/>
            <person name="Ishikawa T."/>
            <person name="Ozawa K."/>
            <person name="Tanaka T."/>
            <person name="Matsuura S."/>
            <person name="Kawai J."/>
            <person name="Okazaki Y."/>
            <person name="Muramatsu M."/>
            <person name="Inoue Y."/>
            <person name="Kira A."/>
            <person name="Hayashizaki Y."/>
        </authorList>
    </citation>
    <scope>NUCLEOTIDE SEQUENCE</scope>
    <source>
        <strain evidence="2">C57BL/6J</strain>
        <tissue evidence="2">Testis</tissue>
    </source>
</reference>
<dbReference type="AlphaFoldDB" id="Q9D5Q4"/>
<reference evidence="2" key="4">
    <citation type="submission" date="2000-07" db="EMBL/GenBank/DDBJ databases">
        <authorList>
            <person name="Adachi J."/>
            <person name="Aizawa K."/>
            <person name="Akahira S."/>
            <person name="Akimura T."/>
            <person name="Arai A."/>
            <person name="Aono H."/>
            <person name="Arakawa T."/>
            <person name="Bono H."/>
            <person name="Carninci P."/>
            <person name="Fukuda S."/>
            <person name="Fukunishi Y."/>
            <person name="Furuno M."/>
            <person name="Hanagaki T."/>
            <person name="Hara A."/>
            <person name="Hayatsu N."/>
            <person name="Hiramoto K."/>
            <person name="Hiraoka T."/>
            <person name="Hori F."/>
            <person name="Imotani K."/>
            <person name="Ishii Y."/>
            <person name="Itoh M."/>
            <person name="Izawa M."/>
            <person name="Kasukawa T."/>
            <person name="Kato H."/>
            <person name="Kawai J."/>
            <person name="Kojima Y."/>
            <person name="Konno H."/>
            <person name="Kouda M."/>
            <person name="Koya S."/>
            <person name="Kurihara C."/>
            <person name="Matsuyama T."/>
            <person name="Miyazaki A."/>
            <person name="Nishi K."/>
            <person name="Nomura K."/>
            <person name="Numazaki R."/>
            <person name="Ohno M."/>
            <person name="Okazaki Y."/>
            <person name="Okido T."/>
            <person name="Owa C."/>
            <person name="Saito H."/>
            <person name="Saito R."/>
            <person name="Sakai C."/>
            <person name="Sakai K."/>
            <person name="Sano H."/>
            <person name="Sasaki D."/>
            <person name="Shibata K."/>
            <person name="Shibata Y."/>
            <person name="Shinagawa A."/>
            <person name="Shiraki T."/>
            <person name="Sogabe Y."/>
            <person name="Suzuki H."/>
            <person name="Tagami M."/>
            <person name="Tagawa A."/>
            <person name="Takahashi F."/>
            <person name="Tanaka T."/>
            <person name="Tejima Y."/>
            <person name="Toya T."/>
            <person name="Yamamura T."/>
            <person name="Yasunishi A."/>
            <person name="Yoshida K."/>
            <person name="Yoshino M."/>
            <person name="Muramatsu M."/>
            <person name="Hayashizaki Y."/>
        </authorList>
    </citation>
    <scope>NUCLEOTIDE SEQUENCE</scope>
    <source>
        <strain evidence="2">C57BL/6J</strain>
        <tissue evidence="2">Testis</tissue>
    </source>
</reference>
<organism evidence="2">
    <name type="scientific">Mus musculus</name>
    <name type="common">Mouse</name>
    <dbReference type="NCBI Taxonomy" id="10090"/>
    <lineage>
        <taxon>Eukaryota</taxon>
        <taxon>Metazoa</taxon>
        <taxon>Chordata</taxon>
        <taxon>Craniata</taxon>
        <taxon>Vertebrata</taxon>
        <taxon>Euteleostomi</taxon>
        <taxon>Mammalia</taxon>
        <taxon>Eutheria</taxon>
        <taxon>Euarchontoglires</taxon>
        <taxon>Glires</taxon>
        <taxon>Rodentia</taxon>
        <taxon>Myomorpha</taxon>
        <taxon>Muroidea</taxon>
        <taxon>Muridae</taxon>
        <taxon>Murinae</taxon>
        <taxon>Mus</taxon>
        <taxon>Mus</taxon>
    </lineage>
</organism>
<name>Q9D5Q4_MOUSE</name>
<reference evidence="2" key="6">
    <citation type="journal article" date="2002" name="Nature">
        <title>Analysis of the mouse transcriptome based on functional annotation of 60,770 full-length cDNAs.</title>
        <authorList>
            <consortium name="The FANTOM Consortium and the RIKEN Genome Exploration Research Group Phase I and II Team"/>
        </authorList>
    </citation>
    <scope>NUCLEOTIDE SEQUENCE</scope>
    <source>
        <strain evidence="2">C57BL/6J</strain>
        <tissue evidence="2">Testis</tissue>
    </source>
</reference>
<protein>
    <submittedName>
        <fullName evidence="2">Uncharacterized protein</fullName>
    </submittedName>
</protein>
<gene>
    <name evidence="3" type="primary">Ralgapa1</name>
    <name evidence="3" type="synonym">Garnl1</name>
</gene>
<feature type="compositionally biased region" description="Low complexity" evidence="1">
    <location>
        <begin position="89"/>
        <end position="98"/>
    </location>
</feature>
<dbReference type="AGR" id="MGI:1931050"/>